<organism evidence="2 3">
    <name type="scientific">Shewanella nanhaiensis</name>
    <dbReference type="NCBI Taxonomy" id="2864872"/>
    <lineage>
        <taxon>Bacteria</taxon>
        <taxon>Pseudomonadati</taxon>
        <taxon>Pseudomonadota</taxon>
        <taxon>Gammaproteobacteria</taxon>
        <taxon>Alteromonadales</taxon>
        <taxon>Shewanellaceae</taxon>
        <taxon>Shewanella</taxon>
    </lineage>
</organism>
<evidence type="ECO:0000313" key="3">
    <source>
        <dbReference type="Proteomes" id="UP001195963"/>
    </source>
</evidence>
<name>A0ABS7E7V2_9GAMM</name>
<dbReference type="Proteomes" id="UP001195963">
    <property type="component" value="Unassembled WGS sequence"/>
</dbReference>
<comment type="caution">
    <text evidence="2">The sequence shown here is derived from an EMBL/GenBank/DDBJ whole genome shotgun (WGS) entry which is preliminary data.</text>
</comment>
<dbReference type="PANTHER" id="PTHR45228:SF1">
    <property type="entry name" value="CYCLIC DI-GMP PHOSPHODIESTERASE TM_0186"/>
    <property type="match status" value="1"/>
</dbReference>
<dbReference type="Gene3D" id="3.30.450.40">
    <property type="match status" value="1"/>
</dbReference>
<proteinExistence type="predicted"/>
<dbReference type="PANTHER" id="PTHR45228">
    <property type="entry name" value="CYCLIC DI-GMP PHOSPHODIESTERASE TM_0186-RELATED"/>
    <property type="match status" value="1"/>
</dbReference>
<sequence length="371" mass="42048">MLRHSLILDNEPSALRKLKHIHLSTKVIYPAITRIAVALYDSDTDMVRTFIYSGDDTPLNHYYALLKDCYSLNQIAETQQSRLEQDLSVFENSKHLHAQKIFEAGFRSSYSLPIIIDDSLVGFIFFNAEKTQAFEPACLDHLELVGNLISLVISSELASIRTLASTMRTAIDVTHFRDPETGEHLQRMAHYSRLIVSKIADEFDLDDNFAEHLFLFAPLHDIGKITIPDEILLKNGKLLPKERALMETHSVEGYKLVDRLLENYHLNSLSHTHMLRNIVLYHHESLDGKGYPEGLVGDEIPIEARVVAVADIFDALTSERPYKQAWSNQQAFEELTKLAGVKLDASCVNALLTSMDEVKLIQHTYSESTLV</sequence>
<keyword evidence="3" id="KW-1185">Reference proteome</keyword>
<feature type="domain" description="HD-GYP" evidence="1">
    <location>
        <begin position="159"/>
        <end position="367"/>
    </location>
</feature>
<dbReference type="InterPro" id="IPR052020">
    <property type="entry name" value="Cyclic_di-GMP/3'3'-cGAMP_PDE"/>
</dbReference>
<dbReference type="RefSeq" id="WP_220111023.1">
    <property type="nucleotide sequence ID" value="NZ_JAHZST010000015.1"/>
</dbReference>
<dbReference type="Pfam" id="PF13487">
    <property type="entry name" value="HD_5"/>
    <property type="match status" value="1"/>
</dbReference>
<protein>
    <submittedName>
        <fullName evidence="2">HD domain-containing protein</fullName>
    </submittedName>
</protein>
<dbReference type="PROSITE" id="PS51832">
    <property type="entry name" value="HD_GYP"/>
    <property type="match status" value="1"/>
</dbReference>
<dbReference type="InterPro" id="IPR037522">
    <property type="entry name" value="HD_GYP_dom"/>
</dbReference>
<dbReference type="InterPro" id="IPR003607">
    <property type="entry name" value="HD/PDEase_dom"/>
</dbReference>
<reference evidence="2 3" key="1">
    <citation type="submission" date="2021-07" db="EMBL/GenBank/DDBJ databases">
        <title>Shewanella sp. nov, isolated from SCS.</title>
        <authorList>
            <person name="Cao W.R."/>
        </authorList>
    </citation>
    <scope>NUCLEOTIDE SEQUENCE [LARGE SCALE GENOMIC DNA]</scope>
    <source>
        <strain evidence="2 3">NR704-98</strain>
    </source>
</reference>
<evidence type="ECO:0000259" key="1">
    <source>
        <dbReference type="PROSITE" id="PS51832"/>
    </source>
</evidence>
<dbReference type="SMART" id="SM00471">
    <property type="entry name" value="HDc"/>
    <property type="match status" value="1"/>
</dbReference>
<dbReference type="InterPro" id="IPR029016">
    <property type="entry name" value="GAF-like_dom_sf"/>
</dbReference>
<dbReference type="SUPFAM" id="SSF55781">
    <property type="entry name" value="GAF domain-like"/>
    <property type="match status" value="1"/>
</dbReference>
<dbReference type="EMBL" id="JAHZST010000015">
    <property type="protein sequence ID" value="MBW8185620.1"/>
    <property type="molecule type" value="Genomic_DNA"/>
</dbReference>
<dbReference type="SUPFAM" id="SSF109604">
    <property type="entry name" value="HD-domain/PDEase-like"/>
    <property type="match status" value="1"/>
</dbReference>
<dbReference type="CDD" id="cd00077">
    <property type="entry name" value="HDc"/>
    <property type="match status" value="1"/>
</dbReference>
<evidence type="ECO:0000313" key="2">
    <source>
        <dbReference type="EMBL" id="MBW8185620.1"/>
    </source>
</evidence>
<gene>
    <name evidence="2" type="ORF">K0625_18425</name>
</gene>
<dbReference type="Gene3D" id="1.10.3210.10">
    <property type="entry name" value="Hypothetical protein af1432"/>
    <property type="match status" value="1"/>
</dbReference>
<accession>A0ABS7E7V2</accession>